<protein>
    <submittedName>
        <fullName evidence="2">Uncharacterized protein</fullName>
    </submittedName>
</protein>
<dbReference type="PANTHER" id="PTHR34343">
    <property type="entry name" value="SEROLOGICALLY DEFINED COLON CANCER ANTIGEN 8"/>
    <property type="match status" value="1"/>
</dbReference>
<feature type="coiled-coil region" evidence="1">
    <location>
        <begin position="337"/>
        <end position="396"/>
    </location>
</feature>
<reference evidence="2 3" key="1">
    <citation type="submission" date="2024-08" db="EMBL/GenBank/DDBJ databases">
        <authorList>
            <person name="Will J Nash"/>
            <person name="Angela Man"/>
            <person name="Seanna McTaggart"/>
            <person name="Kendall Baker"/>
            <person name="Tom Barker"/>
            <person name="Leah Catchpole"/>
            <person name="Alex Durrant"/>
            <person name="Karim Gharbi"/>
            <person name="Naomi Irish"/>
            <person name="Gemy Kaithakottil"/>
            <person name="Debby Ku"/>
            <person name="Aaliyah Providence"/>
            <person name="Felix Shaw"/>
            <person name="David Swarbreck"/>
            <person name="Chris Watkins"/>
            <person name="Ann M. McCartney"/>
            <person name="Giulio Formenti"/>
            <person name="Alice Mouton"/>
            <person name="Noel Vella"/>
            <person name="Bjorn M von Reumont"/>
            <person name="Adriana Vella"/>
            <person name="Wilfried Haerty"/>
        </authorList>
    </citation>
    <scope>NUCLEOTIDE SEQUENCE [LARGE SCALE GENOMIC DNA]</scope>
</reference>
<evidence type="ECO:0000313" key="2">
    <source>
        <dbReference type="EMBL" id="CAL7946229.1"/>
    </source>
</evidence>
<name>A0ABP1P2A6_XYLVO</name>
<dbReference type="InterPro" id="IPR031887">
    <property type="entry name" value="SDCCAG8"/>
</dbReference>
<dbReference type="Proteomes" id="UP001642520">
    <property type="component" value="Unassembled WGS sequence"/>
</dbReference>
<accession>A0ABP1P2A6</accession>
<dbReference type="EMBL" id="CAXAJV020001294">
    <property type="protein sequence ID" value="CAL7946229.1"/>
    <property type="molecule type" value="Genomic_DNA"/>
</dbReference>
<comment type="caution">
    <text evidence="2">The sequence shown here is derived from an EMBL/GenBank/DDBJ whole genome shotgun (WGS) entry which is preliminary data.</text>
</comment>
<keyword evidence="1" id="KW-0175">Coiled coil</keyword>
<sequence length="538" mass="63297">MKNSTLKTKKLNDTQNIHLNKKKCIDSVDTVYKEAVFKLKYLLAESYTLKSTIRKPLDIKDIYQVSNIKIVEPKQEAIKKCVTDNSELKNVHRNIVTDLQVVSPELIIKQQKLYIQQLEQESQFCRKQLINLLYNVQETITENETLHYKNRTELCKDTFDSYITINEIDKSIEKSIQREKIKNKEHKRLENPNIIFESKISQLGKQLNETKNLELYKRPFSFKQLYKNYINNDVSQMKAQLVKDIKATCTNESVQHTCQSEMKMQDLQKSLVLTQNEETRALQRAKQFVGPMQETIFEKCQCEAEIKGLKKLDEQHKKHNQQDEKMSINTVYHCHIANKSQLEIEEGKKELTELRTELSQKETFINNLKMEFQQKILNLQSKLNEVLTEKDIVERELLTMKSTAKQHGKEYCEEQNKFQLEIYMYKERLERANAELDQYRRENLKLSEQLASLKEEININKYIYQDSLSTQILSKLENNKLTSTITDPVVKHEIWDDSVLTEKVTARNVTRAGKVTSVPNKKHTVKVDLKVKVIPKQK</sequence>
<gene>
    <name evidence="2" type="ORF">XYLVIOL_LOCUS7672</name>
</gene>
<organism evidence="2 3">
    <name type="scientific">Xylocopa violacea</name>
    <name type="common">Violet carpenter bee</name>
    <name type="synonym">Apis violacea</name>
    <dbReference type="NCBI Taxonomy" id="135666"/>
    <lineage>
        <taxon>Eukaryota</taxon>
        <taxon>Metazoa</taxon>
        <taxon>Ecdysozoa</taxon>
        <taxon>Arthropoda</taxon>
        <taxon>Hexapoda</taxon>
        <taxon>Insecta</taxon>
        <taxon>Pterygota</taxon>
        <taxon>Neoptera</taxon>
        <taxon>Endopterygota</taxon>
        <taxon>Hymenoptera</taxon>
        <taxon>Apocrita</taxon>
        <taxon>Aculeata</taxon>
        <taxon>Apoidea</taxon>
        <taxon>Anthophila</taxon>
        <taxon>Apidae</taxon>
        <taxon>Xylocopa</taxon>
        <taxon>Xylocopa</taxon>
    </lineage>
</organism>
<evidence type="ECO:0000313" key="3">
    <source>
        <dbReference type="Proteomes" id="UP001642520"/>
    </source>
</evidence>
<keyword evidence="3" id="KW-1185">Reference proteome</keyword>
<dbReference type="PANTHER" id="PTHR34343:SF1">
    <property type="entry name" value="SEROLOGICALLY DEFINED COLON CANCER ANTIGEN 8"/>
    <property type="match status" value="1"/>
</dbReference>
<proteinExistence type="predicted"/>
<evidence type="ECO:0000256" key="1">
    <source>
        <dbReference type="SAM" id="Coils"/>
    </source>
</evidence>
<feature type="coiled-coil region" evidence="1">
    <location>
        <begin position="422"/>
        <end position="456"/>
    </location>
</feature>